<dbReference type="InterPro" id="IPR022488">
    <property type="entry name" value="PPK2-related"/>
</dbReference>
<dbReference type="GO" id="GO:0006793">
    <property type="term" value="P:phosphorus metabolic process"/>
    <property type="evidence" value="ECO:0007669"/>
    <property type="project" value="InterPro"/>
</dbReference>
<dbReference type="EC" id="2.7.4.-" evidence="4"/>
<evidence type="ECO:0000256" key="1">
    <source>
        <dbReference type="ARBA" id="ARBA00009924"/>
    </source>
</evidence>
<dbReference type="AlphaFoldDB" id="A0A159Z3N8"/>
<evidence type="ECO:0000256" key="2">
    <source>
        <dbReference type="ARBA" id="ARBA00022679"/>
    </source>
</evidence>
<dbReference type="RefSeq" id="WP_066813618.1">
    <property type="nucleotide sequence ID" value="NZ_CP012661.1"/>
</dbReference>
<dbReference type="InterPro" id="IPR022486">
    <property type="entry name" value="PPK2_PA0141"/>
</dbReference>
<evidence type="ECO:0000313" key="6">
    <source>
        <dbReference type="EMBL" id="AMY69701.1"/>
    </source>
</evidence>
<protein>
    <recommendedName>
        <fullName evidence="4">ADP/GDP-polyphosphate phosphotransferase</fullName>
        <ecNumber evidence="4">2.7.4.-</ecNumber>
    </recommendedName>
    <alternativeName>
        <fullName evidence="4">Polyphosphate kinase PPK2</fullName>
    </alternativeName>
</protein>
<accession>A0A159Z3N8</accession>
<gene>
    <name evidence="6" type="ORF">AKL17_2456</name>
</gene>
<dbReference type="STRING" id="1335048.AKL17_2456"/>
<dbReference type="Pfam" id="PF03976">
    <property type="entry name" value="PPK2"/>
    <property type="match status" value="1"/>
</dbReference>
<dbReference type="Proteomes" id="UP000076128">
    <property type="component" value="Chromosome"/>
</dbReference>
<keyword evidence="7" id="KW-1185">Reference proteome</keyword>
<sequence>MPSDKTPSDLPTEIPFVADILDFYHDAAPADLRRAIEAAGKKDILSGSYPYAQEMSGKDYAAQMEKLQIELVKMLAGQKATGGRVCVLFEGRDAAGKGGTIERMRENLNPRNAYIVALPKPSEREATQWYFQRYVDWLPAAGEIALFDRSWYNRGVVEQVFGFCTPLQRGQFFQQLPDFERMLVDEGIILVKIWLEVSRAEQLRRFLDRARDPLKQWKLSWIDVEGLKKWDAYCAAIAQTMALSHLAGAPWTVILSDDKNRARIAAIQTVLLAVDYPGKDLAAIGSIDTRVCGGPEIMPPEVMAAGAGGSAG</sequence>
<dbReference type="Gene3D" id="3.40.50.300">
    <property type="entry name" value="P-loop containing nucleotide triphosphate hydrolases"/>
    <property type="match status" value="1"/>
</dbReference>
<dbReference type="KEGG" id="daa:AKL17_2456"/>
<comment type="similarity">
    <text evidence="1 4">Belongs to the polyphosphate kinase 2 (PPK2) family. Class I subfamily.</text>
</comment>
<proteinExistence type="inferred from homology"/>
<dbReference type="PANTHER" id="PTHR34383:SF1">
    <property type="entry name" value="ADP-POLYPHOSPHATE PHOSPHOTRANSFERASE"/>
    <property type="match status" value="1"/>
</dbReference>
<feature type="domain" description="Polyphosphate kinase-2-related" evidence="5">
    <location>
        <begin position="56"/>
        <end position="279"/>
    </location>
</feature>
<keyword evidence="3 4" id="KW-0418">Kinase</keyword>
<organism evidence="6 7">
    <name type="scientific">Frigidibacter mobilis</name>
    <dbReference type="NCBI Taxonomy" id="1335048"/>
    <lineage>
        <taxon>Bacteria</taxon>
        <taxon>Pseudomonadati</taxon>
        <taxon>Pseudomonadota</taxon>
        <taxon>Alphaproteobacteria</taxon>
        <taxon>Rhodobacterales</taxon>
        <taxon>Paracoccaceae</taxon>
        <taxon>Frigidibacter</taxon>
    </lineage>
</organism>
<dbReference type="InterPro" id="IPR027417">
    <property type="entry name" value="P-loop_NTPase"/>
</dbReference>
<dbReference type="GO" id="GO:0008976">
    <property type="term" value="F:polyphosphate kinase activity"/>
    <property type="evidence" value="ECO:0007669"/>
    <property type="project" value="UniProtKB-UniRule"/>
</dbReference>
<evidence type="ECO:0000313" key="7">
    <source>
        <dbReference type="Proteomes" id="UP000076128"/>
    </source>
</evidence>
<name>A0A159Z3N8_9RHOB</name>
<dbReference type="NCBIfam" id="TIGR03707">
    <property type="entry name" value="PPK2_P_aer"/>
    <property type="match status" value="1"/>
</dbReference>
<dbReference type="SUPFAM" id="SSF52540">
    <property type="entry name" value="P-loop containing nucleoside triphosphate hydrolases"/>
    <property type="match status" value="1"/>
</dbReference>
<dbReference type="EMBL" id="CP012661">
    <property type="protein sequence ID" value="AMY69701.1"/>
    <property type="molecule type" value="Genomic_DNA"/>
</dbReference>
<dbReference type="OrthoDB" id="9775224at2"/>
<dbReference type="PANTHER" id="PTHR34383">
    <property type="entry name" value="POLYPHOSPHATE:AMP PHOSPHOTRANSFERASE-RELATED"/>
    <property type="match status" value="1"/>
</dbReference>
<reference evidence="6 7" key="1">
    <citation type="submission" date="2015-09" db="EMBL/GenBank/DDBJ databases">
        <title>Complete genome sequence of Defluviimonas alba cai42t isolated from an oilfield in Xinjiang.</title>
        <authorList>
            <person name="Geng S."/>
            <person name="Pan X."/>
            <person name="Wu X."/>
        </authorList>
    </citation>
    <scope>NUCLEOTIDE SEQUENCE [LARGE SCALE GENOMIC DNA]</scope>
    <source>
        <strain evidence="7">cai42</strain>
    </source>
</reference>
<evidence type="ECO:0000256" key="4">
    <source>
        <dbReference type="RuleBase" id="RU369062"/>
    </source>
</evidence>
<evidence type="ECO:0000256" key="3">
    <source>
        <dbReference type="ARBA" id="ARBA00022777"/>
    </source>
</evidence>
<evidence type="ECO:0000259" key="5">
    <source>
        <dbReference type="Pfam" id="PF03976"/>
    </source>
</evidence>
<comment type="subunit">
    <text evidence="4">Homotetramer.</text>
</comment>
<keyword evidence="2 4" id="KW-0808">Transferase</keyword>
<comment type="function">
    <text evidence="4">Uses inorganic polyphosphate (polyP) as a donor to convert GDP to GTP or ADP to ATP.</text>
</comment>
<dbReference type="PATRIC" id="fig|1335048.3.peg.2560"/>